<keyword evidence="4" id="KW-0804">Transcription</keyword>
<dbReference type="AlphaFoldDB" id="A0A1G8CBZ3"/>
<evidence type="ECO:0000313" key="7">
    <source>
        <dbReference type="EMBL" id="SDH43026.1"/>
    </source>
</evidence>
<protein>
    <submittedName>
        <fullName evidence="7">DNA-binding transcriptional regulator, AcrR family</fullName>
    </submittedName>
</protein>
<dbReference type="PANTHER" id="PTHR47506:SF1">
    <property type="entry name" value="HTH-TYPE TRANSCRIPTIONAL REGULATOR YJDC"/>
    <property type="match status" value="1"/>
</dbReference>
<dbReference type="STRING" id="633440.SAMN05421869_102254"/>
<evidence type="ECO:0000256" key="2">
    <source>
        <dbReference type="ARBA" id="ARBA00023015"/>
    </source>
</evidence>
<evidence type="ECO:0000256" key="3">
    <source>
        <dbReference type="ARBA" id="ARBA00023125"/>
    </source>
</evidence>
<dbReference type="SUPFAM" id="SSF48498">
    <property type="entry name" value="Tetracyclin repressor-like, C-terminal domain"/>
    <property type="match status" value="1"/>
</dbReference>
<sequence>MARPRKFEEERAVEAAMRAFWRTGYEATSTEDLCAATGLGRSSVYNTFASKHDLFERALRRYTDERNTALADLMDGDLPVKEKVRTVLWWAVDPDPDDPAGCLVINSLVELAPRDPEIAELLRRDTERRVEIMRGAFELGRARGELAPDKDPSALAHFVATTVGGLRVAARGGAGRATLEAVANTALSAF</sequence>
<proteinExistence type="predicted"/>
<gene>
    <name evidence="7" type="ORF">SAMN05421869_102254</name>
</gene>
<evidence type="ECO:0000313" key="8">
    <source>
        <dbReference type="Proteomes" id="UP000199202"/>
    </source>
</evidence>
<dbReference type="Proteomes" id="UP000199202">
    <property type="component" value="Unassembled WGS sequence"/>
</dbReference>
<dbReference type="OrthoDB" id="9805134at2"/>
<organism evidence="7 8">
    <name type="scientific">Nonomuraea jiangxiensis</name>
    <dbReference type="NCBI Taxonomy" id="633440"/>
    <lineage>
        <taxon>Bacteria</taxon>
        <taxon>Bacillati</taxon>
        <taxon>Actinomycetota</taxon>
        <taxon>Actinomycetes</taxon>
        <taxon>Streptosporangiales</taxon>
        <taxon>Streptosporangiaceae</taxon>
        <taxon>Nonomuraea</taxon>
    </lineage>
</organism>
<keyword evidence="1" id="KW-0678">Repressor</keyword>
<dbReference type="InterPro" id="IPR039538">
    <property type="entry name" value="BetI_C"/>
</dbReference>
<dbReference type="InterPro" id="IPR009057">
    <property type="entry name" value="Homeodomain-like_sf"/>
</dbReference>
<name>A0A1G8CBZ3_9ACTN</name>
<reference evidence="7 8" key="1">
    <citation type="submission" date="2016-10" db="EMBL/GenBank/DDBJ databases">
        <authorList>
            <person name="de Groot N.N."/>
        </authorList>
    </citation>
    <scope>NUCLEOTIDE SEQUENCE [LARGE SCALE GENOMIC DNA]</scope>
    <source>
        <strain evidence="7 8">CGMCC 4.6533</strain>
    </source>
</reference>
<dbReference type="InterPro" id="IPR036271">
    <property type="entry name" value="Tet_transcr_reg_TetR-rel_C_sf"/>
</dbReference>
<dbReference type="Gene3D" id="1.10.10.60">
    <property type="entry name" value="Homeodomain-like"/>
    <property type="match status" value="1"/>
</dbReference>
<evidence type="ECO:0000256" key="4">
    <source>
        <dbReference type="ARBA" id="ARBA00023163"/>
    </source>
</evidence>
<keyword evidence="2" id="KW-0805">Transcription regulation</keyword>
<dbReference type="EMBL" id="FNDJ01000002">
    <property type="protein sequence ID" value="SDH43026.1"/>
    <property type="molecule type" value="Genomic_DNA"/>
</dbReference>
<feature type="DNA-binding region" description="H-T-H motif" evidence="5">
    <location>
        <begin position="29"/>
        <end position="48"/>
    </location>
</feature>
<dbReference type="SUPFAM" id="SSF46689">
    <property type="entry name" value="Homeodomain-like"/>
    <property type="match status" value="1"/>
</dbReference>
<dbReference type="Gene3D" id="1.10.357.10">
    <property type="entry name" value="Tetracycline Repressor, domain 2"/>
    <property type="match status" value="1"/>
</dbReference>
<dbReference type="InterPro" id="IPR001647">
    <property type="entry name" value="HTH_TetR"/>
</dbReference>
<keyword evidence="8" id="KW-1185">Reference proteome</keyword>
<evidence type="ECO:0000256" key="1">
    <source>
        <dbReference type="ARBA" id="ARBA00022491"/>
    </source>
</evidence>
<keyword evidence="3 5" id="KW-0238">DNA-binding</keyword>
<accession>A0A1G8CBZ3</accession>
<evidence type="ECO:0000256" key="5">
    <source>
        <dbReference type="PROSITE-ProRule" id="PRU00335"/>
    </source>
</evidence>
<evidence type="ECO:0000259" key="6">
    <source>
        <dbReference type="PROSITE" id="PS50977"/>
    </source>
</evidence>
<feature type="domain" description="HTH tetR-type" evidence="6">
    <location>
        <begin position="6"/>
        <end position="66"/>
    </location>
</feature>
<dbReference type="Pfam" id="PF00440">
    <property type="entry name" value="TetR_N"/>
    <property type="match status" value="1"/>
</dbReference>
<dbReference type="PANTHER" id="PTHR47506">
    <property type="entry name" value="TRANSCRIPTIONAL REGULATORY PROTEIN"/>
    <property type="match status" value="1"/>
</dbReference>
<dbReference type="GO" id="GO:0003677">
    <property type="term" value="F:DNA binding"/>
    <property type="evidence" value="ECO:0007669"/>
    <property type="project" value="UniProtKB-UniRule"/>
</dbReference>
<dbReference type="RefSeq" id="WP_090929570.1">
    <property type="nucleotide sequence ID" value="NZ_FNDJ01000002.1"/>
</dbReference>
<dbReference type="Pfam" id="PF13977">
    <property type="entry name" value="TetR_C_6"/>
    <property type="match status" value="1"/>
</dbReference>
<dbReference type="PROSITE" id="PS50977">
    <property type="entry name" value="HTH_TETR_2"/>
    <property type="match status" value="1"/>
</dbReference>